<evidence type="ECO:0000256" key="7">
    <source>
        <dbReference type="ARBA" id="ARBA00023116"/>
    </source>
</evidence>
<dbReference type="CDD" id="cd02888">
    <property type="entry name" value="RNR_II_dimer"/>
    <property type="match status" value="1"/>
</dbReference>
<dbReference type="EMBL" id="JAKFFV010000008">
    <property type="protein sequence ID" value="MCF2499391.1"/>
    <property type="molecule type" value="Genomic_DNA"/>
</dbReference>
<name>A0A9X1U1G6_9BACT</name>
<evidence type="ECO:0000259" key="13">
    <source>
        <dbReference type="Pfam" id="PF02867"/>
    </source>
</evidence>
<evidence type="ECO:0000256" key="2">
    <source>
        <dbReference type="ARBA" id="ARBA00007405"/>
    </source>
</evidence>
<keyword evidence="9 11" id="KW-0170">Cobalt</keyword>
<protein>
    <recommendedName>
        <fullName evidence="11">Vitamin B12-dependent ribonucleotide reductase</fullName>
        <ecNumber evidence="11">1.17.4.1</ecNumber>
    </recommendedName>
</protein>
<keyword evidence="5 11" id="KW-0547">Nucleotide-binding</keyword>
<proteinExistence type="inferred from homology"/>
<comment type="function">
    <text evidence="11">Catalyzes the reduction of ribonucleotides to deoxyribonucleotides. May function to provide a pool of deoxyribonucleotide precursors for DNA repair during oxygen limitation and/or for immediate growth after restoration of oxygen.</text>
</comment>
<dbReference type="InterPro" id="IPR050862">
    <property type="entry name" value="RdRp_reductase_class-2"/>
</dbReference>
<dbReference type="PANTHER" id="PTHR43371">
    <property type="entry name" value="VITAMIN B12-DEPENDENT RIBONUCLEOTIDE REDUCTASE"/>
    <property type="match status" value="1"/>
</dbReference>
<dbReference type="PANTHER" id="PTHR43371:SF1">
    <property type="entry name" value="RIBONUCLEOSIDE-DIPHOSPHATE REDUCTASE"/>
    <property type="match status" value="1"/>
</dbReference>
<evidence type="ECO:0000313" key="16">
    <source>
        <dbReference type="Proteomes" id="UP001055420"/>
    </source>
</evidence>
<evidence type="ECO:0000256" key="4">
    <source>
        <dbReference type="ARBA" id="ARBA00022634"/>
    </source>
</evidence>
<dbReference type="GO" id="GO:0004748">
    <property type="term" value="F:ribonucleoside-diphosphate reductase activity, thioredoxin disulfide as acceptor"/>
    <property type="evidence" value="ECO:0007669"/>
    <property type="project" value="UniProtKB-EC"/>
</dbReference>
<keyword evidence="16" id="KW-1185">Reference proteome</keyword>
<dbReference type="GO" id="GO:0005524">
    <property type="term" value="F:ATP binding"/>
    <property type="evidence" value="ECO:0007669"/>
    <property type="project" value="InterPro"/>
</dbReference>
<dbReference type="InterPro" id="IPR013344">
    <property type="entry name" value="RNR_NrdJ/NrdZ"/>
</dbReference>
<dbReference type="EC" id="1.17.4.1" evidence="11"/>
<dbReference type="Pfam" id="PF00317">
    <property type="entry name" value="Ribonuc_red_lgN"/>
    <property type="match status" value="1"/>
</dbReference>
<feature type="domain" description="Ribonucleotide reductase large subunit N-terminal" evidence="12">
    <location>
        <begin position="29"/>
        <end position="93"/>
    </location>
</feature>
<dbReference type="RefSeq" id="WP_235160993.1">
    <property type="nucleotide sequence ID" value="NZ_CP098805.1"/>
</dbReference>
<dbReference type="NCBIfam" id="TIGR02504">
    <property type="entry name" value="NrdJ_Z"/>
    <property type="match status" value="1"/>
</dbReference>
<dbReference type="Gene3D" id="3.20.70.20">
    <property type="match status" value="1"/>
</dbReference>
<evidence type="ECO:0000256" key="9">
    <source>
        <dbReference type="ARBA" id="ARBA00023285"/>
    </source>
</evidence>
<evidence type="ECO:0000259" key="12">
    <source>
        <dbReference type="Pfam" id="PF00317"/>
    </source>
</evidence>
<accession>A0A9X1U1G6</accession>
<evidence type="ECO:0000256" key="5">
    <source>
        <dbReference type="ARBA" id="ARBA00022741"/>
    </source>
</evidence>
<sequence>MESTKTTQTQQTYTTEEAYQASLQYFKGDDLAARVWVNKYALKDSYGAIYEATPDDMHRRIAKEIARIEAIYPNPLSEDEVFDLIKDFKYIIPQGSPMTGIGNPYQIASLSNCFVIGNNGASDSYGGIMKIDQEQVQLMKRRGGVGHDLSHIRPKGSPVKNSALTSTGIVPFMERFSNSTREVAQDGRRGALMLSVAIRHPDSEDFINAKLEQGKVTGANVSVRIDDEFMRAVESGETYKQQYPIKSTTPTHIKDIDATALWKKIVHNAWQSAEPGILFWDTIIRESVPDCYADLGYETVSTNPCGEIPLCPYDSCRLLAINLFSYVDKPFTSEASFNWDLFKKHVAAAQRMMDDIIDLELEKVDAILHKIDEDPEDEEVKRVERNLWLNIQTKAREGRRTGIGITAEGDMLAALGLRYGSDEGTEFAVEIHKTVALEAYRGSVKTAKERGAFSIFDSEREKNNPFILRLKEADAQLYYEMLEYGRRNIAMLTIAPTGTTSLMSQTTSGIEPVFLPVYKRRRKVNPGDKDVRVDFVDEVGDSWEEYVVFHHRFKEWMEINGHDISKNYAQKELDDLVKKSPYYKATSNDVDYLKKVKMQGAIQKWVDHSISVTINMPNDVTEELVGECYMEAWKAGCKGVTVYRDGSRSGVLIANTEKKEETVAGNVPFPTTRPQILEADVVRFQNKKDKWIAFVGLIDNQPYEIFTGLADDEDGILLPRWVNEGVIIKNREADGSSRYDFQYKNTRGYKTTIEGLSYKFNPEYWNYAKLISSTLRHGMQIEKVVDLISSLQLDESINTWKNGVARALKQYIPDGTEAKKQKCQNCNSTNLLYQEGCLTCKDCGSSKCG</sequence>
<dbReference type="EMBL" id="CP098805">
    <property type="protein sequence ID" value="USJ30014.1"/>
    <property type="molecule type" value="Genomic_DNA"/>
</dbReference>
<evidence type="ECO:0000256" key="3">
    <source>
        <dbReference type="ARBA" id="ARBA00022628"/>
    </source>
</evidence>
<keyword evidence="6 11" id="KW-0560">Oxidoreductase</keyword>
<keyword evidence="3 11" id="KW-0846">Cobalamin</keyword>
<evidence type="ECO:0000313" key="15">
    <source>
        <dbReference type="EMBL" id="USJ30014.1"/>
    </source>
</evidence>
<dbReference type="SUPFAM" id="SSF51998">
    <property type="entry name" value="PFL-like glycyl radical enzymes"/>
    <property type="match status" value="1"/>
</dbReference>
<comment type="cofactor">
    <cofactor evidence="1 11">
        <name>adenosylcob(III)alamin</name>
        <dbReference type="ChEBI" id="CHEBI:18408"/>
    </cofactor>
</comment>
<evidence type="ECO:0000256" key="6">
    <source>
        <dbReference type="ARBA" id="ARBA00023002"/>
    </source>
</evidence>
<comment type="catalytic activity">
    <reaction evidence="10 11">
        <text>a 2'-deoxyribonucleoside 5'-diphosphate + [thioredoxin]-disulfide + H2O = a ribonucleoside 5'-diphosphate + [thioredoxin]-dithiol</text>
        <dbReference type="Rhea" id="RHEA:23252"/>
        <dbReference type="Rhea" id="RHEA-COMP:10698"/>
        <dbReference type="Rhea" id="RHEA-COMP:10700"/>
        <dbReference type="ChEBI" id="CHEBI:15377"/>
        <dbReference type="ChEBI" id="CHEBI:29950"/>
        <dbReference type="ChEBI" id="CHEBI:50058"/>
        <dbReference type="ChEBI" id="CHEBI:57930"/>
        <dbReference type="ChEBI" id="CHEBI:73316"/>
        <dbReference type="EC" id="1.17.4.1"/>
    </reaction>
</comment>
<dbReference type="PRINTS" id="PR01183">
    <property type="entry name" value="RIBORDTASEM1"/>
</dbReference>
<gene>
    <name evidence="14" type="ORF">L0661_13795</name>
    <name evidence="15" type="ORF">NFI80_19350</name>
</gene>
<feature type="domain" description="Ribonucleotide reductase large subunit C-terminal" evidence="13">
    <location>
        <begin position="111"/>
        <end position="643"/>
    </location>
</feature>
<evidence type="ECO:0000256" key="11">
    <source>
        <dbReference type="RuleBase" id="RU364064"/>
    </source>
</evidence>
<evidence type="ECO:0000313" key="14">
    <source>
        <dbReference type="EMBL" id="MCF2499391.1"/>
    </source>
</evidence>
<reference evidence="14" key="1">
    <citation type="submission" date="2022-01" db="EMBL/GenBank/DDBJ databases">
        <title>Novel species in genus Dyadobacter.</title>
        <authorList>
            <person name="Ma C."/>
        </authorList>
    </citation>
    <scope>NUCLEOTIDE SEQUENCE</scope>
    <source>
        <strain evidence="15">CY22</strain>
        <strain evidence="14">CY357</strain>
    </source>
</reference>
<dbReference type="InterPro" id="IPR000788">
    <property type="entry name" value="RNR_lg_C"/>
</dbReference>
<organism evidence="14 17">
    <name type="scientific">Dyadobacter chenhuakuii</name>
    <dbReference type="NCBI Taxonomy" id="2909339"/>
    <lineage>
        <taxon>Bacteria</taxon>
        <taxon>Pseudomonadati</taxon>
        <taxon>Bacteroidota</taxon>
        <taxon>Cytophagia</taxon>
        <taxon>Cytophagales</taxon>
        <taxon>Spirosomataceae</taxon>
        <taxon>Dyadobacter</taxon>
    </lineage>
</organism>
<evidence type="ECO:0000256" key="8">
    <source>
        <dbReference type="ARBA" id="ARBA00023157"/>
    </source>
</evidence>
<comment type="similarity">
    <text evidence="2 11">Belongs to the ribonucleoside diphosphate reductase class-2 family.</text>
</comment>
<keyword evidence="7" id="KW-0215">Deoxyribonucleotide synthesis</keyword>
<dbReference type="GO" id="GO:0009263">
    <property type="term" value="P:deoxyribonucleotide biosynthetic process"/>
    <property type="evidence" value="ECO:0007669"/>
    <property type="project" value="UniProtKB-KW"/>
</dbReference>
<dbReference type="Proteomes" id="UP001055420">
    <property type="component" value="Chromosome"/>
</dbReference>
<dbReference type="Proteomes" id="UP001139411">
    <property type="component" value="Unassembled WGS sequence"/>
</dbReference>
<keyword evidence="8" id="KW-1015">Disulfide bond</keyword>
<dbReference type="GO" id="GO:0031419">
    <property type="term" value="F:cobalamin binding"/>
    <property type="evidence" value="ECO:0007669"/>
    <property type="project" value="UniProtKB-KW"/>
</dbReference>
<keyword evidence="4 11" id="KW-0237">DNA synthesis</keyword>
<evidence type="ECO:0000256" key="10">
    <source>
        <dbReference type="ARBA" id="ARBA00047754"/>
    </source>
</evidence>
<evidence type="ECO:0000256" key="1">
    <source>
        <dbReference type="ARBA" id="ARBA00001922"/>
    </source>
</evidence>
<dbReference type="GO" id="GO:0071897">
    <property type="term" value="P:DNA biosynthetic process"/>
    <property type="evidence" value="ECO:0007669"/>
    <property type="project" value="UniProtKB-KW"/>
</dbReference>
<dbReference type="Pfam" id="PF02867">
    <property type="entry name" value="Ribonuc_red_lgC"/>
    <property type="match status" value="1"/>
</dbReference>
<dbReference type="InterPro" id="IPR013509">
    <property type="entry name" value="RNR_lsu_N"/>
</dbReference>
<evidence type="ECO:0000313" key="17">
    <source>
        <dbReference type="Proteomes" id="UP001139411"/>
    </source>
</evidence>
<dbReference type="AlphaFoldDB" id="A0A9X1U1G6"/>